<evidence type="ECO:0000256" key="2">
    <source>
        <dbReference type="ARBA" id="ARBA00022803"/>
    </source>
</evidence>
<accession>K2GF12</accession>
<feature type="region of interest" description="Disordered" evidence="3">
    <location>
        <begin position="233"/>
        <end position="253"/>
    </location>
</feature>
<dbReference type="InterPro" id="IPR019734">
    <property type="entry name" value="TPR_rpt"/>
</dbReference>
<dbReference type="CDD" id="cd14438">
    <property type="entry name" value="Hip_N"/>
    <property type="match status" value="1"/>
</dbReference>
<dbReference type="Proteomes" id="UP000006769">
    <property type="component" value="Unassembled WGS sequence"/>
</dbReference>
<feature type="region of interest" description="Disordered" evidence="3">
    <location>
        <begin position="46"/>
        <end position="77"/>
    </location>
</feature>
<dbReference type="FunFam" id="6.10.250.3420:FF:000001">
    <property type="entry name" value="Hsc70-interacting protein-like protein"/>
    <property type="match status" value="1"/>
</dbReference>
<dbReference type="Gene3D" id="1.25.40.10">
    <property type="entry name" value="Tetratricopeptide repeat domain"/>
    <property type="match status" value="1"/>
</dbReference>
<organism evidence="5 6">
    <name type="scientific">Entamoeba nuttalli (strain P19)</name>
    <name type="common">Amoeba</name>
    <dbReference type="NCBI Taxonomy" id="1076696"/>
    <lineage>
        <taxon>Eukaryota</taxon>
        <taxon>Amoebozoa</taxon>
        <taxon>Evosea</taxon>
        <taxon>Archamoebae</taxon>
        <taxon>Mastigamoebida</taxon>
        <taxon>Entamoebidae</taxon>
        <taxon>Entamoeba</taxon>
    </lineage>
</organism>
<reference evidence="5 6" key="1">
    <citation type="submission" date="2011-11" db="EMBL/GenBank/DDBJ databases">
        <authorList>
            <person name="Hannick L."/>
            <person name="Karamycheva S."/>
            <person name="Lorenzi H."/>
            <person name="Caler E."/>
        </authorList>
    </citation>
    <scope>NUCLEOTIDE SEQUENCE [LARGE SCALE GENOMIC DNA]</scope>
    <source>
        <strain evidence="5 6">P19</strain>
    </source>
</reference>
<dbReference type="Gene3D" id="1.10.260.100">
    <property type="match status" value="1"/>
</dbReference>
<keyword evidence="2" id="KW-0802">TPR repeat</keyword>
<proteinExistence type="predicted"/>
<dbReference type="InterPro" id="IPR034649">
    <property type="entry name" value="Hip_N"/>
</dbReference>
<dbReference type="VEuPathDB" id="AmoebaDB:ENU1_065460"/>
<evidence type="ECO:0000259" key="4">
    <source>
        <dbReference type="SMART" id="SM00727"/>
    </source>
</evidence>
<sequence length="329" mass="37202">MDSFGVTNSQIQALKVFINLLQQHPEFLNDDRLDFLRNYIISLGGKIPEPKKEEPKSEEKPMEEEKKEEETVKEKPMEEDIKIDDPDVIPGDTIEPETINMDIEVTEEMEVQASTKRSEAMEAFNNGEVDKAINTITEAIKLNPRVANFFACRAQYYNKAKKPNAAIRDCTTAIKLNPDNAKAYKMRGMAYRMIGQYQKSVVDLRLGNKLDYDDNTYELQKVVEKFVAIEKQNEKRHNKQQEEKPKQEEQHQCHCGGEKKPGCDGHGGCHRQGGCCDPELMAAMQDPDVMTKLSSAMSNPAQIATLMSDPKVGPILNKLMSKFGQNAAQ</sequence>
<dbReference type="InterPro" id="IPR011990">
    <property type="entry name" value="TPR-like_helical_dom_sf"/>
</dbReference>
<dbReference type="InterPro" id="IPR006636">
    <property type="entry name" value="STI1_HS-bd"/>
</dbReference>
<protein>
    <submittedName>
        <fullName evidence="5">Hsc70-interacting protein, putative</fullName>
    </submittedName>
</protein>
<dbReference type="OMA" id="YEKRRYK"/>
<dbReference type="EMBL" id="JH926224">
    <property type="protein sequence ID" value="EKE41186.1"/>
    <property type="molecule type" value="Genomic_DNA"/>
</dbReference>
<dbReference type="PANTHER" id="PTHR45883:SF2">
    <property type="entry name" value="HSC70-INTERACTING PROTEIN"/>
    <property type="match status" value="1"/>
</dbReference>
<name>K2GF12_ENTNP</name>
<dbReference type="GO" id="GO:0046983">
    <property type="term" value="F:protein dimerization activity"/>
    <property type="evidence" value="ECO:0007669"/>
    <property type="project" value="InterPro"/>
</dbReference>
<dbReference type="SUPFAM" id="SSF48452">
    <property type="entry name" value="TPR-like"/>
    <property type="match status" value="1"/>
</dbReference>
<dbReference type="Pfam" id="PF17830">
    <property type="entry name" value="STI1-HOP_DP"/>
    <property type="match status" value="1"/>
</dbReference>
<dbReference type="FunFam" id="1.25.40.10:FF:001347">
    <property type="entry name" value="Hsc70-interacting protein, putative"/>
    <property type="match status" value="1"/>
</dbReference>
<dbReference type="OrthoDB" id="533763at2759"/>
<dbReference type="GeneID" id="20072670"/>
<dbReference type="Gene3D" id="6.10.250.3420">
    <property type="match status" value="1"/>
</dbReference>
<evidence type="ECO:0000256" key="3">
    <source>
        <dbReference type="SAM" id="MobiDB-lite"/>
    </source>
</evidence>
<dbReference type="SMART" id="SM00028">
    <property type="entry name" value="TPR"/>
    <property type="match status" value="3"/>
</dbReference>
<feature type="domain" description="STI1" evidence="4">
    <location>
        <begin position="277"/>
        <end position="316"/>
    </location>
</feature>
<dbReference type="SMART" id="SM00727">
    <property type="entry name" value="STI1"/>
    <property type="match status" value="1"/>
</dbReference>
<dbReference type="AlphaFoldDB" id="K2GF12"/>
<dbReference type="PANTHER" id="PTHR45883">
    <property type="entry name" value="HSC70-INTERACTING PROTEIN"/>
    <property type="match status" value="1"/>
</dbReference>
<evidence type="ECO:0000313" key="5">
    <source>
        <dbReference type="EMBL" id="EKE41186.1"/>
    </source>
</evidence>
<gene>
    <name evidence="5" type="ORF">ENU1_065460</name>
</gene>
<dbReference type="GO" id="GO:0030544">
    <property type="term" value="F:Hsp70 protein binding"/>
    <property type="evidence" value="ECO:0007669"/>
    <property type="project" value="TreeGrafter"/>
</dbReference>
<dbReference type="Pfam" id="PF18253">
    <property type="entry name" value="HipN"/>
    <property type="match status" value="1"/>
</dbReference>
<dbReference type="InterPro" id="IPR041243">
    <property type="entry name" value="STI1/HOP_DP"/>
</dbReference>
<evidence type="ECO:0000313" key="6">
    <source>
        <dbReference type="Proteomes" id="UP000006769"/>
    </source>
</evidence>
<dbReference type="Pfam" id="PF13431">
    <property type="entry name" value="TPR_17"/>
    <property type="match status" value="1"/>
</dbReference>
<dbReference type="RefSeq" id="XP_008856494.1">
    <property type="nucleotide sequence ID" value="XM_008858272.1"/>
</dbReference>
<keyword evidence="1" id="KW-0677">Repeat</keyword>
<evidence type="ECO:0000256" key="1">
    <source>
        <dbReference type="ARBA" id="ARBA00022737"/>
    </source>
</evidence>
<feature type="compositionally biased region" description="Basic and acidic residues" evidence="3">
    <location>
        <begin position="48"/>
        <end position="77"/>
    </location>
</feature>